<gene>
    <name evidence="1" type="ORF">BDQ94DRAFT_123400</name>
</gene>
<dbReference type="Proteomes" id="UP000253729">
    <property type="component" value="Unassembled WGS sequence"/>
</dbReference>
<protein>
    <submittedName>
        <fullName evidence="1">Uncharacterized protein</fullName>
    </submittedName>
</protein>
<dbReference type="RefSeq" id="XP_026620000.1">
    <property type="nucleotide sequence ID" value="XM_026763814.1"/>
</dbReference>
<dbReference type="AlphaFoldDB" id="A0A3F3PJB0"/>
<name>A0A3F3PJB0_9EURO</name>
<accession>A0A3F3PJB0</accession>
<evidence type="ECO:0000313" key="1">
    <source>
        <dbReference type="EMBL" id="RDH26978.1"/>
    </source>
</evidence>
<organism evidence="1 2">
    <name type="scientific">Aspergillus welwitschiae</name>
    <dbReference type="NCBI Taxonomy" id="1341132"/>
    <lineage>
        <taxon>Eukaryota</taxon>
        <taxon>Fungi</taxon>
        <taxon>Dikarya</taxon>
        <taxon>Ascomycota</taxon>
        <taxon>Pezizomycotina</taxon>
        <taxon>Eurotiomycetes</taxon>
        <taxon>Eurotiomycetidae</taxon>
        <taxon>Eurotiales</taxon>
        <taxon>Aspergillaceae</taxon>
        <taxon>Aspergillus</taxon>
        <taxon>Aspergillus subgen. Circumdati</taxon>
    </lineage>
</organism>
<reference evidence="1 2" key="1">
    <citation type="submission" date="2018-07" db="EMBL/GenBank/DDBJ databases">
        <title>The genomes of Aspergillus section Nigri reveals drivers in fungal speciation.</title>
        <authorList>
            <consortium name="DOE Joint Genome Institute"/>
            <person name="Vesth T.C."/>
            <person name="Nybo J."/>
            <person name="Theobald S."/>
            <person name="Brandl J."/>
            <person name="Frisvad J.C."/>
            <person name="Nielsen K.F."/>
            <person name="Lyhne E.K."/>
            <person name="Kogle M.E."/>
            <person name="Kuo A."/>
            <person name="Riley R."/>
            <person name="Clum A."/>
            <person name="Nolan M."/>
            <person name="Lipzen A."/>
            <person name="Salamov A."/>
            <person name="Henrissat B."/>
            <person name="Wiebenga A."/>
            <person name="De vries R.P."/>
            <person name="Grigoriev I.V."/>
            <person name="Mortensen U.H."/>
            <person name="Andersen M.R."/>
            <person name="Baker S.E."/>
        </authorList>
    </citation>
    <scope>NUCLEOTIDE SEQUENCE [LARGE SCALE GENOMIC DNA]</scope>
    <source>
        <strain evidence="1 2">CBS 139.54b</strain>
    </source>
</reference>
<dbReference type="GeneID" id="38132170"/>
<sequence length="106" mass="11832">MLCETLVCRGNDFESFINRFVQYVVVRHGVCTVAVQGRWQFLQQTALKPVLELGERIPSPNKTLGPTCQVLLDRIQGLDLDESTTRVCQQAVQASQSIMSVLDVPP</sequence>
<evidence type="ECO:0000313" key="2">
    <source>
        <dbReference type="Proteomes" id="UP000253729"/>
    </source>
</evidence>
<dbReference type="EMBL" id="KZ852106">
    <property type="protein sequence ID" value="RDH26978.1"/>
    <property type="molecule type" value="Genomic_DNA"/>
</dbReference>
<keyword evidence="2" id="KW-1185">Reference proteome</keyword>
<proteinExistence type="predicted"/>
<dbReference type="STRING" id="1341132.A0A3F3PJB0"/>